<dbReference type="InterPro" id="IPR035952">
    <property type="entry name" value="Rhomboid-like_sf"/>
</dbReference>
<evidence type="ECO:0000256" key="2">
    <source>
        <dbReference type="ARBA" id="ARBA00004477"/>
    </source>
</evidence>
<comment type="function">
    <text evidence="8">May be involved in the degradation of misfolded endoplasmic reticulum (ER) luminal proteins.</text>
</comment>
<reference evidence="9 10" key="1">
    <citation type="journal article" date="2010" name="Science">
        <title>Genomic analysis of organismal complexity in the multicellular green alga Volvox carteri.</title>
        <authorList>
            <person name="Prochnik S.E."/>
            <person name="Umen J."/>
            <person name="Nedelcu A.M."/>
            <person name="Hallmann A."/>
            <person name="Miller S.M."/>
            <person name="Nishii I."/>
            <person name="Ferris P."/>
            <person name="Kuo A."/>
            <person name="Mitros T."/>
            <person name="Fritz-Laylin L.K."/>
            <person name="Hellsten U."/>
            <person name="Chapman J."/>
            <person name="Simakov O."/>
            <person name="Rensing S.A."/>
            <person name="Terry A."/>
            <person name="Pangilinan J."/>
            <person name="Kapitonov V."/>
            <person name="Jurka J."/>
            <person name="Salamov A."/>
            <person name="Shapiro H."/>
            <person name="Schmutz J."/>
            <person name="Grimwood J."/>
            <person name="Lindquist E."/>
            <person name="Lucas S."/>
            <person name="Grigoriev I.V."/>
            <person name="Schmitt R."/>
            <person name="Kirk D."/>
            <person name="Rokhsar D.S."/>
        </authorList>
    </citation>
    <scope>NUCLEOTIDE SEQUENCE [LARGE SCALE GENOMIC DNA]</scope>
    <source>
        <strain evidence="10">f. Nagariensis / Eve</strain>
    </source>
</reference>
<dbReference type="GO" id="GO:0005789">
    <property type="term" value="C:endoplasmic reticulum membrane"/>
    <property type="evidence" value="ECO:0007669"/>
    <property type="project" value="UniProtKB-SubCell"/>
</dbReference>
<dbReference type="GO" id="GO:0006950">
    <property type="term" value="P:response to stress"/>
    <property type="evidence" value="ECO:0007669"/>
    <property type="project" value="UniProtKB-ARBA"/>
</dbReference>
<evidence type="ECO:0000256" key="7">
    <source>
        <dbReference type="ARBA" id="ARBA00023136"/>
    </source>
</evidence>
<evidence type="ECO:0000256" key="3">
    <source>
        <dbReference type="ARBA" id="ARBA00008917"/>
    </source>
</evidence>
<keyword evidence="4 8" id="KW-0812">Transmembrane</keyword>
<feature type="transmembrane region" description="Helical" evidence="8">
    <location>
        <begin position="154"/>
        <end position="176"/>
    </location>
</feature>
<keyword evidence="10" id="KW-1185">Reference proteome</keyword>
<comment type="subcellular location">
    <subcellularLocation>
        <location evidence="2 8">Endoplasmic reticulum membrane</location>
        <topology evidence="2 8">Multi-pass membrane protein</topology>
    </subcellularLocation>
</comment>
<feature type="transmembrane region" description="Helical" evidence="8">
    <location>
        <begin position="66"/>
        <end position="86"/>
    </location>
</feature>
<keyword evidence="5 8" id="KW-0256">Endoplasmic reticulum</keyword>
<evidence type="ECO:0000313" key="9">
    <source>
        <dbReference type="EMBL" id="EFJ45460.1"/>
    </source>
</evidence>
<feature type="transmembrane region" description="Helical" evidence="8">
    <location>
        <begin position="130"/>
        <end position="148"/>
    </location>
</feature>
<comment type="similarity">
    <text evidence="3 8">Belongs to the derlin family.</text>
</comment>
<organism evidence="10">
    <name type="scientific">Volvox carteri f. nagariensis</name>
    <dbReference type="NCBI Taxonomy" id="3068"/>
    <lineage>
        <taxon>Eukaryota</taxon>
        <taxon>Viridiplantae</taxon>
        <taxon>Chlorophyta</taxon>
        <taxon>core chlorophytes</taxon>
        <taxon>Chlorophyceae</taxon>
        <taxon>CS clade</taxon>
        <taxon>Chlamydomonadales</taxon>
        <taxon>Volvocaceae</taxon>
        <taxon>Volvox</taxon>
    </lineage>
</organism>
<dbReference type="eggNOG" id="KOG0858">
    <property type="taxonomic scope" value="Eukaryota"/>
</dbReference>
<dbReference type="GeneID" id="9622410"/>
<dbReference type="Proteomes" id="UP000001058">
    <property type="component" value="Unassembled WGS sequence"/>
</dbReference>
<evidence type="ECO:0000256" key="6">
    <source>
        <dbReference type="ARBA" id="ARBA00022989"/>
    </source>
</evidence>
<evidence type="ECO:0000256" key="4">
    <source>
        <dbReference type="ARBA" id="ARBA00022692"/>
    </source>
</evidence>
<feature type="transmembrane region" description="Helical" evidence="8">
    <location>
        <begin position="28"/>
        <end position="54"/>
    </location>
</feature>
<dbReference type="PANTHER" id="PTHR11009">
    <property type="entry name" value="DER1-LIKE PROTEIN, DERLIN"/>
    <property type="match status" value="1"/>
</dbReference>
<dbReference type="InterPro" id="IPR007599">
    <property type="entry name" value="DER1"/>
</dbReference>
<sequence>MPPRVVQATDVGHGPRAWYESLPPITRAYGTVLAVLALSASFKMITGFYLVLIWQRVFSHFEVWRPLTTFLFGGRVNLTLIFHLVWLVTYGKVLETQVFQFQPADYLFMLLFGAASILAMGAVLQYTVGVALLVNAAALIFMVMYVWSRHFPDQVLSIWGLFTIKAFYLPFFYVLLDYLVTTEIPWGPCLGIAAGHLYFYLEDLYPAMGGPRLLRTPQFLKNLLADWGVGRRTNTHAAPGQDAFRAFQGRGQRLGAS</sequence>
<protein>
    <recommendedName>
        <fullName evidence="8">Derlin</fullName>
    </recommendedName>
</protein>
<name>D8U489_VOLCA</name>
<dbReference type="SUPFAM" id="SSF144091">
    <property type="entry name" value="Rhomboid-like"/>
    <property type="match status" value="1"/>
</dbReference>
<accession>D8U489</accession>
<dbReference type="STRING" id="3068.D8U489"/>
<gene>
    <name evidence="9" type="ORF">VOLCADRAFT_82188</name>
</gene>
<dbReference type="KEGG" id="vcn:VOLCADRAFT_82188"/>
<dbReference type="OrthoDB" id="1716531at2759"/>
<evidence type="ECO:0000256" key="5">
    <source>
        <dbReference type="ARBA" id="ARBA00022824"/>
    </source>
</evidence>
<dbReference type="EMBL" id="GL378357">
    <property type="protein sequence ID" value="EFJ45460.1"/>
    <property type="molecule type" value="Genomic_DNA"/>
</dbReference>
<proteinExistence type="inferred from homology"/>
<evidence type="ECO:0000313" key="10">
    <source>
        <dbReference type="Proteomes" id="UP000001058"/>
    </source>
</evidence>
<dbReference type="InParanoid" id="D8U489"/>
<keyword evidence="6 8" id="KW-1133">Transmembrane helix</keyword>
<evidence type="ECO:0000256" key="1">
    <source>
        <dbReference type="ARBA" id="ARBA00003292"/>
    </source>
</evidence>
<evidence type="ECO:0000256" key="8">
    <source>
        <dbReference type="RuleBase" id="RU363059"/>
    </source>
</evidence>
<feature type="transmembrane region" description="Helical" evidence="8">
    <location>
        <begin position="106"/>
        <end position="123"/>
    </location>
</feature>
<keyword evidence="7 8" id="KW-0472">Membrane</keyword>
<dbReference type="AlphaFoldDB" id="D8U489"/>
<dbReference type="RefSeq" id="XP_002953487.1">
    <property type="nucleotide sequence ID" value="XM_002953441.1"/>
</dbReference>
<comment type="function">
    <text evidence="1">May be involved in the degradation process of specific misfolded endoplasmic reticulum (ER) luminal proteins.</text>
</comment>
<dbReference type="Pfam" id="PF04511">
    <property type="entry name" value="DER1"/>
    <property type="match status" value="1"/>
</dbReference>